<dbReference type="PROSITE" id="PS51294">
    <property type="entry name" value="HTH_MYB"/>
    <property type="match status" value="2"/>
</dbReference>
<evidence type="ECO:0000256" key="5">
    <source>
        <dbReference type="ARBA" id="ARBA00023242"/>
    </source>
</evidence>
<sequence length="152" mass="17592">MNRSTHHPIIKRKWSADEDELLLSCVHKSGPYMWDQIAKHIPGRSGKQCRERWITVLDPSINRDEWSAEEDAKLLILQSQQGNKWASIASSMPGRTAISAKNRFKFLKRRNARRERAIAKESNTSTSQEDSPAPELNLEIFEFPAHMRIRLL</sequence>
<dbReference type="InterPro" id="IPR009057">
    <property type="entry name" value="Homeodomain-like_sf"/>
</dbReference>
<accession>A2E3E9</accession>
<dbReference type="STRING" id="5722.A2E3E9"/>
<dbReference type="RefSeq" id="XP_001325063.1">
    <property type="nucleotide sequence ID" value="XM_001325028.1"/>
</dbReference>
<dbReference type="SMART" id="SM00717">
    <property type="entry name" value="SANT"/>
    <property type="match status" value="2"/>
</dbReference>
<dbReference type="FunFam" id="1.10.10.60:FF:000010">
    <property type="entry name" value="Transcriptional activator Myb isoform A"/>
    <property type="match status" value="1"/>
</dbReference>
<evidence type="ECO:0000256" key="2">
    <source>
        <dbReference type="ARBA" id="ARBA00023015"/>
    </source>
</evidence>
<evidence type="ECO:0000256" key="4">
    <source>
        <dbReference type="ARBA" id="ARBA00023163"/>
    </source>
</evidence>
<dbReference type="KEGG" id="tva:4770809"/>
<dbReference type="GO" id="GO:0000981">
    <property type="term" value="F:DNA-binding transcription factor activity, RNA polymerase II-specific"/>
    <property type="evidence" value="ECO:0000318"/>
    <property type="project" value="GO_Central"/>
</dbReference>
<dbReference type="InterPro" id="IPR017930">
    <property type="entry name" value="Myb_dom"/>
</dbReference>
<dbReference type="SUPFAM" id="SSF46689">
    <property type="entry name" value="Homeodomain-like"/>
    <property type="match status" value="1"/>
</dbReference>
<organism evidence="8 9">
    <name type="scientific">Trichomonas vaginalis (strain ATCC PRA-98 / G3)</name>
    <dbReference type="NCBI Taxonomy" id="412133"/>
    <lineage>
        <taxon>Eukaryota</taxon>
        <taxon>Metamonada</taxon>
        <taxon>Parabasalia</taxon>
        <taxon>Trichomonadida</taxon>
        <taxon>Trichomonadidae</taxon>
        <taxon>Trichomonas</taxon>
    </lineage>
</organism>
<dbReference type="GO" id="GO:0006355">
    <property type="term" value="P:regulation of DNA-templated transcription"/>
    <property type="evidence" value="ECO:0000318"/>
    <property type="project" value="GO_Central"/>
</dbReference>
<dbReference type="InParanoid" id="A2E3E9"/>
<name>A2E3E9_TRIV3</name>
<proteinExistence type="predicted"/>
<dbReference type="PANTHER" id="PTHR46621:SF1">
    <property type="entry name" value="SNRNA-ACTIVATING PROTEIN COMPLEX SUBUNIT 4"/>
    <property type="match status" value="1"/>
</dbReference>
<dbReference type="Proteomes" id="UP000001542">
    <property type="component" value="Unassembled WGS sequence"/>
</dbReference>
<keyword evidence="1" id="KW-0677">Repeat</keyword>
<dbReference type="GO" id="GO:0000978">
    <property type="term" value="F:RNA polymerase II cis-regulatory region sequence-specific DNA binding"/>
    <property type="evidence" value="ECO:0000318"/>
    <property type="project" value="GO_Central"/>
</dbReference>
<evidence type="ECO:0000256" key="1">
    <source>
        <dbReference type="ARBA" id="ARBA00022737"/>
    </source>
</evidence>
<dbReference type="InterPro" id="IPR051575">
    <property type="entry name" value="Myb-like_DNA-bd"/>
</dbReference>
<keyword evidence="9" id="KW-1185">Reference proteome</keyword>
<dbReference type="OMA" id="WNDTEDH"/>
<reference evidence="8" key="2">
    <citation type="journal article" date="2007" name="Science">
        <title>Draft genome sequence of the sexually transmitted pathogen Trichomonas vaginalis.</title>
        <authorList>
            <person name="Carlton J.M."/>
            <person name="Hirt R.P."/>
            <person name="Silva J.C."/>
            <person name="Delcher A.L."/>
            <person name="Schatz M."/>
            <person name="Zhao Q."/>
            <person name="Wortman J.R."/>
            <person name="Bidwell S.L."/>
            <person name="Alsmark U.C.M."/>
            <person name="Besteiro S."/>
            <person name="Sicheritz-Ponten T."/>
            <person name="Noel C.J."/>
            <person name="Dacks J.B."/>
            <person name="Foster P.G."/>
            <person name="Simillion C."/>
            <person name="Van de Peer Y."/>
            <person name="Miranda-Saavedra D."/>
            <person name="Barton G.J."/>
            <person name="Westrop G.D."/>
            <person name="Mueller S."/>
            <person name="Dessi D."/>
            <person name="Fiori P.L."/>
            <person name="Ren Q."/>
            <person name="Paulsen I."/>
            <person name="Zhang H."/>
            <person name="Bastida-Corcuera F.D."/>
            <person name="Simoes-Barbosa A."/>
            <person name="Brown M.T."/>
            <person name="Hayes R.D."/>
            <person name="Mukherjee M."/>
            <person name="Okumura C.Y."/>
            <person name="Schneider R."/>
            <person name="Smith A.J."/>
            <person name="Vanacova S."/>
            <person name="Villalvazo M."/>
            <person name="Haas B.J."/>
            <person name="Pertea M."/>
            <person name="Feldblyum T.V."/>
            <person name="Utterback T.R."/>
            <person name="Shu C.L."/>
            <person name="Osoegawa K."/>
            <person name="de Jong P.J."/>
            <person name="Hrdy I."/>
            <person name="Horvathova L."/>
            <person name="Zubacova Z."/>
            <person name="Dolezal P."/>
            <person name="Malik S.B."/>
            <person name="Logsdon J.M. Jr."/>
            <person name="Henze K."/>
            <person name="Gupta A."/>
            <person name="Wang C.C."/>
            <person name="Dunne R.L."/>
            <person name="Upcroft J.A."/>
            <person name="Upcroft P."/>
            <person name="White O."/>
            <person name="Salzberg S.L."/>
            <person name="Tang P."/>
            <person name="Chiu C.-H."/>
            <person name="Lee Y.-S."/>
            <person name="Embley T.M."/>
            <person name="Coombs G.H."/>
            <person name="Mottram J.C."/>
            <person name="Tachezy J."/>
            <person name="Fraser-Liggett C.M."/>
            <person name="Johnson P.J."/>
        </authorList>
    </citation>
    <scope>NUCLEOTIDE SEQUENCE [LARGE SCALE GENOMIC DNA]</scope>
    <source>
        <strain evidence="8">G3</strain>
    </source>
</reference>
<dbReference type="AlphaFoldDB" id="A2E3E9"/>
<reference evidence="8" key="1">
    <citation type="submission" date="2006-10" db="EMBL/GenBank/DDBJ databases">
        <authorList>
            <person name="Amadeo P."/>
            <person name="Zhao Q."/>
            <person name="Wortman J."/>
            <person name="Fraser-Liggett C."/>
            <person name="Carlton J."/>
        </authorList>
    </citation>
    <scope>NUCLEOTIDE SEQUENCE</scope>
    <source>
        <strain evidence="8">G3</strain>
    </source>
</reference>
<dbReference type="PROSITE" id="PS50090">
    <property type="entry name" value="MYB_LIKE"/>
    <property type="match status" value="2"/>
</dbReference>
<dbReference type="Pfam" id="PF13921">
    <property type="entry name" value="Myb_DNA-bind_6"/>
    <property type="match status" value="1"/>
</dbReference>
<evidence type="ECO:0000259" key="7">
    <source>
        <dbReference type="PROSITE" id="PS51294"/>
    </source>
</evidence>
<dbReference type="VEuPathDB" id="TrichDB:TVAGG3_0969690"/>
<keyword evidence="5" id="KW-0539">Nucleus</keyword>
<dbReference type="SMR" id="A2E3E9"/>
<feature type="domain" description="Myb-like" evidence="6">
    <location>
        <begin position="58"/>
        <end position="108"/>
    </location>
</feature>
<feature type="domain" description="HTH myb-type" evidence="7">
    <location>
        <begin position="6"/>
        <end position="61"/>
    </location>
</feature>
<feature type="domain" description="Myb-like" evidence="6">
    <location>
        <begin position="11"/>
        <end position="57"/>
    </location>
</feature>
<dbReference type="EMBL" id="DS113295">
    <property type="protein sequence ID" value="EAY12840.1"/>
    <property type="molecule type" value="Genomic_DNA"/>
</dbReference>
<evidence type="ECO:0000313" key="9">
    <source>
        <dbReference type="Proteomes" id="UP000001542"/>
    </source>
</evidence>
<dbReference type="eggNOG" id="KOG0048">
    <property type="taxonomic scope" value="Eukaryota"/>
</dbReference>
<dbReference type="GO" id="GO:0005634">
    <property type="term" value="C:nucleus"/>
    <property type="evidence" value="ECO:0000318"/>
    <property type="project" value="GO_Central"/>
</dbReference>
<dbReference type="PANTHER" id="PTHR46621">
    <property type="entry name" value="SNRNA-ACTIVATING PROTEIN COMPLEX SUBUNIT 4"/>
    <property type="match status" value="1"/>
</dbReference>
<keyword evidence="3 8" id="KW-0238">DNA-binding</keyword>
<keyword evidence="4" id="KW-0804">Transcription</keyword>
<dbReference type="InterPro" id="IPR001005">
    <property type="entry name" value="SANT/Myb"/>
</dbReference>
<dbReference type="Gene3D" id="1.10.10.60">
    <property type="entry name" value="Homeodomain-like"/>
    <property type="match status" value="2"/>
</dbReference>
<gene>
    <name evidence="8" type="ORF">TVAG_221940</name>
</gene>
<evidence type="ECO:0000259" key="6">
    <source>
        <dbReference type="PROSITE" id="PS50090"/>
    </source>
</evidence>
<protein>
    <submittedName>
        <fullName evidence="8">Myb-like DNA-binding domain containing protein</fullName>
    </submittedName>
</protein>
<feature type="domain" description="HTH myb-type" evidence="7">
    <location>
        <begin position="62"/>
        <end position="112"/>
    </location>
</feature>
<evidence type="ECO:0000313" key="8">
    <source>
        <dbReference type="EMBL" id="EAY12840.1"/>
    </source>
</evidence>
<dbReference type="OrthoDB" id="2143914at2759"/>
<keyword evidence="2" id="KW-0805">Transcription regulation</keyword>
<dbReference type="VEuPathDB" id="TrichDB:TVAG_221940"/>
<dbReference type="CDD" id="cd00167">
    <property type="entry name" value="SANT"/>
    <property type="match status" value="1"/>
</dbReference>
<evidence type="ECO:0000256" key="3">
    <source>
        <dbReference type="ARBA" id="ARBA00023125"/>
    </source>
</evidence>